<evidence type="ECO:0000313" key="6">
    <source>
        <dbReference type="Proteomes" id="UP000199092"/>
    </source>
</evidence>
<proteinExistence type="predicted"/>
<dbReference type="Gene3D" id="1.10.260.40">
    <property type="entry name" value="lambda repressor-like DNA-binding domains"/>
    <property type="match status" value="1"/>
</dbReference>
<dbReference type="OrthoDB" id="3258243at2"/>
<evidence type="ECO:0000256" key="1">
    <source>
        <dbReference type="ARBA" id="ARBA00023015"/>
    </source>
</evidence>
<dbReference type="InterPro" id="IPR000843">
    <property type="entry name" value="HTH_LacI"/>
</dbReference>
<dbReference type="GO" id="GO:0000976">
    <property type="term" value="F:transcription cis-regulatory region binding"/>
    <property type="evidence" value="ECO:0007669"/>
    <property type="project" value="TreeGrafter"/>
</dbReference>
<gene>
    <name evidence="5" type="ORF">SAMN04488543_1769</name>
</gene>
<name>A0A1H1SDF6_9ACTN</name>
<keyword evidence="1" id="KW-0805">Transcription regulation</keyword>
<evidence type="ECO:0000313" key="5">
    <source>
        <dbReference type="EMBL" id="SDS46007.1"/>
    </source>
</evidence>
<dbReference type="PROSITE" id="PS50932">
    <property type="entry name" value="HTH_LACI_2"/>
    <property type="match status" value="1"/>
</dbReference>
<keyword evidence="3" id="KW-0804">Transcription</keyword>
<dbReference type="Gene3D" id="3.40.50.2300">
    <property type="match status" value="2"/>
</dbReference>
<dbReference type="Pfam" id="PF00532">
    <property type="entry name" value="Peripla_BP_1"/>
    <property type="match status" value="1"/>
</dbReference>
<evidence type="ECO:0000256" key="2">
    <source>
        <dbReference type="ARBA" id="ARBA00023125"/>
    </source>
</evidence>
<dbReference type="Proteomes" id="UP000199092">
    <property type="component" value="Chromosome I"/>
</dbReference>
<dbReference type="STRING" id="546871.SAMN04488543_1769"/>
<dbReference type="SUPFAM" id="SSF53822">
    <property type="entry name" value="Periplasmic binding protein-like I"/>
    <property type="match status" value="1"/>
</dbReference>
<keyword evidence="2" id="KW-0238">DNA-binding</keyword>
<dbReference type="SUPFAM" id="SSF47413">
    <property type="entry name" value="lambda repressor-like DNA-binding domains"/>
    <property type="match status" value="1"/>
</dbReference>
<protein>
    <submittedName>
        <fullName evidence="5">Transcriptional regulator, LacI family</fullName>
    </submittedName>
</protein>
<feature type="domain" description="HTH lacI-type" evidence="4">
    <location>
        <begin position="16"/>
        <end position="70"/>
    </location>
</feature>
<dbReference type="InterPro" id="IPR028082">
    <property type="entry name" value="Peripla_BP_I"/>
</dbReference>
<dbReference type="CDD" id="cd01392">
    <property type="entry name" value="HTH_LacI"/>
    <property type="match status" value="1"/>
</dbReference>
<evidence type="ECO:0000259" key="4">
    <source>
        <dbReference type="PROSITE" id="PS50932"/>
    </source>
</evidence>
<dbReference type="Pfam" id="PF00356">
    <property type="entry name" value="LacI"/>
    <property type="match status" value="1"/>
</dbReference>
<dbReference type="SMART" id="SM00354">
    <property type="entry name" value="HTH_LACI"/>
    <property type="match status" value="1"/>
</dbReference>
<reference evidence="5 6" key="1">
    <citation type="submission" date="2016-10" db="EMBL/GenBank/DDBJ databases">
        <authorList>
            <person name="de Groot N.N."/>
        </authorList>
    </citation>
    <scope>NUCLEOTIDE SEQUENCE [LARGE SCALE GENOMIC DNA]</scope>
    <source>
        <strain evidence="5 6">DSM 21741</strain>
    </source>
</reference>
<dbReference type="RefSeq" id="WP_091412124.1">
    <property type="nucleotide sequence ID" value="NZ_LT629749.1"/>
</dbReference>
<dbReference type="AlphaFoldDB" id="A0A1H1SDF6"/>
<dbReference type="InterPro" id="IPR001761">
    <property type="entry name" value="Peripla_BP/Lac1_sug-bd_dom"/>
</dbReference>
<dbReference type="CDD" id="cd06267">
    <property type="entry name" value="PBP1_LacI_sugar_binding-like"/>
    <property type="match status" value="1"/>
</dbReference>
<keyword evidence="6" id="KW-1185">Reference proteome</keyword>
<dbReference type="InterPro" id="IPR010982">
    <property type="entry name" value="Lambda_DNA-bd_dom_sf"/>
</dbReference>
<dbReference type="PANTHER" id="PTHR30146:SF147">
    <property type="entry name" value="HTH-TYPE TRANSCRIPTIONAL REGULATOR DEGA"/>
    <property type="match status" value="1"/>
</dbReference>
<sequence>MGDGAGGGASREPSRPTIYDVAEAAGVATSTVSRALAHPGRVSFATAERIRQVADQLGYRATRISRAATRRTSLLAVVVADITNPVYFGMIRGAERTAAHAGYTAVVVETQESETTERAALARVQPLVDGVVLTSSRMPDAAIREAAKQGPLVVLNRMVGQVPSVTSDNVRAVKRATEHLAGTGVDSITYLPGPEASWSDGMRWRGLREAGLELGMRVRRVGSQDPTMRGGAAAAEEWLAHRTPGVIAYNDLLAIGFIRAVTAAGVVVPDDVRVVGFDNIVDAELVQPGLTTLASPLVSLGSAAVNHLLKSTGRHRPEELEPMLLPARLVVRGSTGPHPVRPVGG</sequence>
<dbReference type="PANTHER" id="PTHR30146">
    <property type="entry name" value="LACI-RELATED TRANSCRIPTIONAL REPRESSOR"/>
    <property type="match status" value="1"/>
</dbReference>
<dbReference type="GO" id="GO:0003700">
    <property type="term" value="F:DNA-binding transcription factor activity"/>
    <property type="evidence" value="ECO:0007669"/>
    <property type="project" value="TreeGrafter"/>
</dbReference>
<evidence type="ECO:0000256" key="3">
    <source>
        <dbReference type="ARBA" id="ARBA00023163"/>
    </source>
</evidence>
<organism evidence="5 6">
    <name type="scientific">Friedmanniella luteola</name>
    <dbReference type="NCBI Taxonomy" id="546871"/>
    <lineage>
        <taxon>Bacteria</taxon>
        <taxon>Bacillati</taxon>
        <taxon>Actinomycetota</taxon>
        <taxon>Actinomycetes</taxon>
        <taxon>Propionibacteriales</taxon>
        <taxon>Nocardioidaceae</taxon>
        <taxon>Friedmanniella</taxon>
    </lineage>
</organism>
<accession>A0A1H1SDF6</accession>
<dbReference type="EMBL" id="LT629749">
    <property type="protein sequence ID" value="SDS46007.1"/>
    <property type="molecule type" value="Genomic_DNA"/>
</dbReference>